<dbReference type="InterPro" id="IPR003439">
    <property type="entry name" value="ABC_transporter-like_ATP-bd"/>
</dbReference>
<evidence type="ECO:0000256" key="9">
    <source>
        <dbReference type="ARBA" id="ARBA00023055"/>
    </source>
</evidence>
<dbReference type="RefSeq" id="WP_283174634.1">
    <property type="nucleotide sequence ID" value="NZ_JAPNOA010000055.1"/>
</dbReference>
<organism evidence="14 15">
    <name type="scientific">Parathalassolituus penaei</name>
    <dbReference type="NCBI Taxonomy" id="2997323"/>
    <lineage>
        <taxon>Bacteria</taxon>
        <taxon>Pseudomonadati</taxon>
        <taxon>Pseudomonadota</taxon>
        <taxon>Gammaproteobacteria</taxon>
        <taxon>Oceanospirillales</taxon>
        <taxon>Oceanospirillaceae</taxon>
        <taxon>Parathalassolituus</taxon>
    </lineage>
</organism>
<feature type="transmembrane region" description="Helical" evidence="11">
    <location>
        <begin position="65"/>
        <end position="82"/>
    </location>
</feature>
<dbReference type="NCBIfam" id="TIGR02203">
    <property type="entry name" value="MsbA_lipidA"/>
    <property type="match status" value="1"/>
</dbReference>
<gene>
    <name evidence="14" type="primary">msbA</name>
    <name evidence="14" type="ORF">OUO13_14645</name>
</gene>
<evidence type="ECO:0000256" key="11">
    <source>
        <dbReference type="SAM" id="Phobius"/>
    </source>
</evidence>
<dbReference type="PANTHER" id="PTHR43394:SF1">
    <property type="entry name" value="ATP-BINDING CASSETTE SUB-FAMILY B MEMBER 10, MITOCHONDRIAL"/>
    <property type="match status" value="1"/>
</dbReference>
<dbReference type="CDD" id="cd18552">
    <property type="entry name" value="ABC_6TM_MsbA_like"/>
    <property type="match status" value="1"/>
</dbReference>
<dbReference type="Pfam" id="PF00005">
    <property type="entry name" value="ABC_tran"/>
    <property type="match status" value="1"/>
</dbReference>
<keyword evidence="2" id="KW-0813">Transport</keyword>
<evidence type="ECO:0000256" key="8">
    <source>
        <dbReference type="ARBA" id="ARBA00022989"/>
    </source>
</evidence>
<name>A0A9X3EGQ5_9GAMM</name>
<dbReference type="GO" id="GO:0005524">
    <property type="term" value="F:ATP binding"/>
    <property type="evidence" value="ECO:0007669"/>
    <property type="project" value="UniProtKB-KW"/>
</dbReference>
<dbReference type="SUPFAM" id="SSF52540">
    <property type="entry name" value="P-loop containing nucleoside triphosphate hydrolases"/>
    <property type="match status" value="1"/>
</dbReference>
<keyword evidence="10 11" id="KW-0472">Membrane</keyword>
<accession>A0A9X3EGQ5</accession>
<dbReference type="InterPro" id="IPR027417">
    <property type="entry name" value="P-loop_NTPase"/>
</dbReference>
<evidence type="ECO:0000259" key="12">
    <source>
        <dbReference type="PROSITE" id="PS50893"/>
    </source>
</evidence>
<dbReference type="SMART" id="SM00382">
    <property type="entry name" value="AAA"/>
    <property type="match status" value="1"/>
</dbReference>
<evidence type="ECO:0000256" key="2">
    <source>
        <dbReference type="ARBA" id="ARBA00022448"/>
    </source>
</evidence>
<evidence type="ECO:0000256" key="4">
    <source>
        <dbReference type="ARBA" id="ARBA00022692"/>
    </source>
</evidence>
<dbReference type="AlphaFoldDB" id="A0A9X3EGQ5"/>
<proteinExistence type="predicted"/>
<dbReference type="PROSITE" id="PS50929">
    <property type="entry name" value="ABC_TM1F"/>
    <property type="match status" value="1"/>
</dbReference>
<dbReference type="FunFam" id="3.40.50.300:FF:000221">
    <property type="entry name" value="Multidrug ABC transporter ATP-binding protein"/>
    <property type="match status" value="1"/>
</dbReference>
<keyword evidence="7" id="KW-1278">Translocase</keyword>
<dbReference type="InterPro" id="IPR011527">
    <property type="entry name" value="ABC1_TM_dom"/>
</dbReference>
<dbReference type="InterPro" id="IPR003593">
    <property type="entry name" value="AAA+_ATPase"/>
</dbReference>
<dbReference type="InterPro" id="IPR011917">
    <property type="entry name" value="ABC_transpr_lipidA"/>
</dbReference>
<feature type="transmembrane region" description="Helical" evidence="11">
    <location>
        <begin position="28"/>
        <end position="53"/>
    </location>
</feature>
<comment type="caution">
    <text evidence="14">The sequence shown here is derived from an EMBL/GenBank/DDBJ whole genome shotgun (WGS) entry which is preliminary data.</text>
</comment>
<sequence length="586" mass="64388">MKTESTAETRSAYRVYTRLLSYVWPHRVAFGVSVIGFALFASSQPAMAHLMGLVEKTLREPTQSAIFLLISLLMGTFFYRGIGTFLGKYFLARVARNVVHSLRTQLFNKMTRLPSSYYDGESSGRLISRVIFDVDQVTGASTRALTTFAQEGMTVIGLMAYLMYLDLTLTLVFIAITPLMVAVVGLSSRFFRRYSRRVQQSVGDVTQVTNETVQGYREVRSFGALEHEQKRFAEVSEKNCNQALKFDLTNAISVPLSQQIVSVGLGVMVYIMFLRVQGGSMTAAEFLQFMTAASLIAKPIRSLADINAQIQKGIAAAESIFLVLDGPEEPDNGARTLDVPARGDMEFDQLTLTYDGAVTPSVDAVTFTVTAGTSVAIVGKSGSGKTSLVNMIPRFYEPVSGCIRLDGEDIRELTLASLREQIAIVGQKVTLFNGTVRDNIAYGALRHCTDEQVRAAAHAAHADEFIEKLEQGYDTWLGENGVLLSGGQRQRIAIARAILKNAPVLILDEATSALDTGSERHIQAAMEEVMKGRTTFVIAHRLSTIERVDRILVMDGGRIVEDGSHRELLAKGGVYATLYQMQFGEE</sequence>
<reference evidence="14" key="1">
    <citation type="submission" date="2022-11" db="EMBL/GenBank/DDBJ databases">
        <title>Parathalassolutuus dongxingensis gen. nov., sp. nov., a novel member of family Oceanospirillaceae isolated from a coastal shrimp pond in Guangxi, China.</title>
        <authorList>
            <person name="Chen H."/>
        </authorList>
    </citation>
    <scope>NUCLEOTIDE SEQUENCE</scope>
    <source>
        <strain evidence="14">G-43</strain>
    </source>
</reference>
<dbReference type="PROSITE" id="PS00211">
    <property type="entry name" value="ABC_TRANSPORTER_1"/>
    <property type="match status" value="1"/>
</dbReference>
<dbReference type="Proteomes" id="UP001150830">
    <property type="component" value="Unassembled WGS sequence"/>
</dbReference>
<evidence type="ECO:0000313" key="14">
    <source>
        <dbReference type="EMBL" id="MCY0966424.1"/>
    </source>
</evidence>
<feature type="domain" description="ABC transporter" evidence="12">
    <location>
        <begin position="345"/>
        <end position="581"/>
    </location>
</feature>
<evidence type="ECO:0000259" key="13">
    <source>
        <dbReference type="PROSITE" id="PS50929"/>
    </source>
</evidence>
<dbReference type="GO" id="GO:0034040">
    <property type="term" value="F:ATPase-coupled lipid transmembrane transporter activity"/>
    <property type="evidence" value="ECO:0007669"/>
    <property type="project" value="InterPro"/>
</dbReference>
<evidence type="ECO:0000256" key="1">
    <source>
        <dbReference type="ARBA" id="ARBA00004651"/>
    </source>
</evidence>
<dbReference type="GO" id="GO:0016887">
    <property type="term" value="F:ATP hydrolysis activity"/>
    <property type="evidence" value="ECO:0007669"/>
    <property type="project" value="InterPro"/>
</dbReference>
<keyword evidence="6" id="KW-0067">ATP-binding</keyword>
<evidence type="ECO:0000256" key="6">
    <source>
        <dbReference type="ARBA" id="ARBA00022840"/>
    </source>
</evidence>
<keyword evidence="4 11" id="KW-0812">Transmembrane</keyword>
<evidence type="ECO:0000256" key="10">
    <source>
        <dbReference type="ARBA" id="ARBA00023136"/>
    </source>
</evidence>
<keyword evidence="8 11" id="KW-1133">Transmembrane helix</keyword>
<evidence type="ECO:0000256" key="7">
    <source>
        <dbReference type="ARBA" id="ARBA00022967"/>
    </source>
</evidence>
<dbReference type="Gene3D" id="1.20.1560.10">
    <property type="entry name" value="ABC transporter type 1, transmembrane domain"/>
    <property type="match status" value="1"/>
</dbReference>
<dbReference type="InterPro" id="IPR036640">
    <property type="entry name" value="ABC1_TM_sf"/>
</dbReference>
<dbReference type="GO" id="GO:0005886">
    <property type="term" value="C:plasma membrane"/>
    <property type="evidence" value="ECO:0007669"/>
    <property type="project" value="UniProtKB-SubCell"/>
</dbReference>
<evidence type="ECO:0000313" key="15">
    <source>
        <dbReference type="Proteomes" id="UP001150830"/>
    </source>
</evidence>
<dbReference type="SUPFAM" id="SSF90123">
    <property type="entry name" value="ABC transporter transmembrane region"/>
    <property type="match status" value="1"/>
</dbReference>
<dbReference type="EMBL" id="JAPNOA010000055">
    <property type="protein sequence ID" value="MCY0966424.1"/>
    <property type="molecule type" value="Genomic_DNA"/>
</dbReference>
<evidence type="ECO:0000256" key="3">
    <source>
        <dbReference type="ARBA" id="ARBA00022475"/>
    </source>
</evidence>
<keyword evidence="5" id="KW-0547">Nucleotide-binding</keyword>
<protein>
    <submittedName>
        <fullName evidence="14">Lipid A export permease/ATP-binding protein MsbA</fullName>
    </submittedName>
</protein>
<keyword evidence="9" id="KW-0445">Lipid transport</keyword>
<dbReference type="GO" id="GO:0015421">
    <property type="term" value="F:ABC-type oligopeptide transporter activity"/>
    <property type="evidence" value="ECO:0007669"/>
    <property type="project" value="TreeGrafter"/>
</dbReference>
<feature type="domain" description="ABC transmembrane type-1" evidence="13">
    <location>
        <begin position="32"/>
        <end position="312"/>
    </location>
</feature>
<dbReference type="Gene3D" id="3.40.50.300">
    <property type="entry name" value="P-loop containing nucleotide triphosphate hydrolases"/>
    <property type="match status" value="1"/>
</dbReference>
<dbReference type="PROSITE" id="PS50893">
    <property type="entry name" value="ABC_TRANSPORTER_2"/>
    <property type="match status" value="1"/>
</dbReference>
<evidence type="ECO:0000256" key="5">
    <source>
        <dbReference type="ARBA" id="ARBA00022741"/>
    </source>
</evidence>
<comment type="subcellular location">
    <subcellularLocation>
        <location evidence="1">Cell membrane</location>
        <topology evidence="1">Multi-pass membrane protein</topology>
    </subcellularLocation>
</comment>
<dbReference type="PANTHER" id="PTHR43394">
    <property type="entry name" value="ATP-DEPENDENT PERMEASE MDL1, MITOCHONDRIAL"/>
    <property type="match status" value="1"/>
</dbReference>
<dbReference type="Pfam" id="PF00664">
    <property type="entry name" value="ABC_membrane"/>
    <property type="match status" value="1"/>
</dbReference>
<dbReference type="InterPro" id="IPR017871">
    <property type="entry name" value="ABC_transporter-like_CS"/>
</dbReference>
<dbReference type="InterPro" id="IPR039421">
    <property type="entry name" value="Type_1_exporter"/>
</dbReference>
<keyword evidence="3" id="KW-1003">Cell membrane</keyword>
<keyword evidence="15" id="KW-1185">Reference proteome</keyword>
<feature type="transmembrane region" description="Helical" evidence="11">
    <location>
        <begin position="161"/>
        <end position="187"/>
    </location>
</feature>